<dbReference type="Proteomes" id="UP000806378">
    <property type="component" value="Unassembled WGS sequence"/>
</dbReference>
<feature type="domain" description="DUF4220" evidence="2">
    <location>
        <begin position="62"/>
        <end position="462"/>
    </location>
</feature>
<dbReference type="InterPro" id="IPR007658">
    <property type="entry name" value="DUF594"/>
</dbReference>
<protein>
    <recommendedName>
        <fullName evidence="2">DUF4220 domain-containing protein</fullName>
    </recommendedName>
</protein>
<dbReference type="Gramene" id="rna-gnl|WGS:JABURB|Cocit.L2884.1">
    <property type="protein sequence ID" value="cds-KAF7847516.1"/>
    <property type="gene ID" value="gene-BT93_L2884"/>
</dbReference>
<comment type="caution">
    <text evidence="3">The sequence shown here is derived from an EMBL/GenBank/DDBJ whole genome shotgun (WGS) entry which is preliminary data.</text>
</comment>
<feature type="transmembrane region" description="Helical" evidence="1">
    <location>
        <begin position="30"/>
        <end position="48"/>
    </location>
</feature>
<keyword evidence="1" id="KW-0812">Transmembrane</keyword>
<organism evidence="3 4">
    <name type="scientific">Corymbia citriodora subsp. variegata</name>
    <dbReference type="NCBI Taxonomy" id="360336"/>
    <lineage>
        <taxon>Eukaryota</taxon>
        <taxon>Viridiplantae</taxon>
        <taxon>Streptophyta</taxon>
        <taxon>Embryophyta</taxon>
        <taxon>Tracheophyta</taxon>
        <taxon>Spermatophyta</taxon>
        <taxon>Magnoliopsida</taxon>
        <taxon>eudicotyledons</taxon>
        <taxon>Gunneridae</taxon>
        <taxon>Pentapetalae</taxon>
        <taxon>rosids</taxon>
        <taxon>malvids</taxon>
        <taxon>Myrtales</taxon>
        <taxon>Myrtaceae</taxon>
        <taxon>Myrtoideae</taxon>
        <taxon>Eucalypteae</taxon>
        <taxon>Corymbia</taxon>
    </lineage>
</organism>
<dbReference type="EMBL" id="MU090742">
    <property type="protein sequence ID" value="KAF7847516.1"/>
    <property type="molecule type" value="Genomic_DNA"/>
</dbReference>
<accession>A0A8T0CMX4</accession>
<keyword evidence="1" id="KW-0472">Membrane</keyword>
<sequence>MGVVNKTLDGAKSVMKNFSTPKASLAKVEFLVVLTAFLQLSLVIFGSWRRRCNNPTLRCLIWAAYTLSSYLIVYTLGLMTEASFQNELLPVWAILLMIFFGSADSCSAYSLEDCEHWRNYAWQFLIKCTGVAILLIIYEIRWPMAMVLFVLFSLVELKCTDRRAALFVASGYGRQCVAKLMADYMSYEHQSSEGNIDPIQMRGYKYVVRGEELILFKRSKKRIAAERKTPSYCRSLKITDGVITIEKVWKCQGWLLRSGGGDEDSKLKDICLSFSLCKLLSLRFSGFSLPKQAHEKLWKLIQHLYGEGNGYERAFKVVEVELSFLFDTFYTNYPIIFLPFRWPVKLMGFLVLIIGSLMTLGLYGQLYISNTNQDEVHLATAGRLSIDFLVTALILIVFICVELVQLVLMAISDWAKVSLLCKYVHNQSWHNSKRVGKLIRLICRTQLLKPWERKLRQYSLLDSYDYTPSRWLHNRFTALYIDHPGGGKKQSTPAKLSSEVKQAVFHSLMSSYPRVLENGRDSLRLNKVEHKLSWACGLETQTQVIIVWHIATSICEHEHRGQISDPNFRVATYLSKYLAYLVAFSSKLLPDHPGDAEYIFYRIIYELRALLEGRNTKEERIQKLKEIGETRDENGTWSVISQGAWLGQQLLKGKRGPKLIWKVLAEFWAELMVYVAPSDNAKAHVEHLAMGGEFMTHLWALVSHAGIKREPLVERLTLNRSQSWPN</sequence>
<feature type="transmembrane region" description="Helical" evidence="1">
    <location>
        <begin position="91"/>
        <end position="111"/>
    </location>
</feature>
<keyword evidence="1" id="KW-1133">Transmembrane helix</keyword>
<feature type="transmembrane region" description="Helical" evidence="1">
    <location>
        <begin position="346"/>
        <end position="368"/>
    </location>
</feature>
<keyword evidence="4" id="KW-1185">Reference proteome</keyword>
<evidence type="ECO:0000313" key="4">
    <source>
        <dbReference type="Proteomes" id="UP000806378"/>
    </source>
</evidence>
<dbReference type="PANTHER" id="PTHR31325">
    <property type="entry name" value="OS01G0798800 PROTEIN-RELATED"/>
    <property type="match status" value="1"/>
</dbReference>
<evidence type="ECO:0000313" key="3">
    <source>
        <dbReference type="EMBL" id="KAF7847516.1"/>
    </source>
</evidence>
<reference evidence="3" key="1">
    <citation type="submission" date="2020-05" db="EMBL/GenBank/DDBJ databases">
        <title>WGS assembly of Corymbia citriodora subspecies variegata.</title>
        <authorList>
            <person name="Barry K."/>
            <person name="Hundley H."/>
            <person name="Shu S."/>
            <person name="Jenkins J."/>
            <person name="Grimwood J."/>
            <person name="Baten A."/>
        </authorList>
    </citation>
    <scope>NUCLEOTIDE SEQUENCE</scope>
    <source>
        <strain evidence="3">CV2-018</strain>
    </source>
</reference>
<proteinExistence type="predicted"/>
<feature type="transmembrane region" description="Helical" evidence="1">
    <location>
        <begin position="120"/>
        <end position="138"/>
    </location>
</feature>
<name>A0A8T0CMX4_CORYI</name>
<dbReference type="AlphaFoldDB" id="A0A8T0CMX4"/>
<dbReference type="Pfam" id="PF04578">
    <property type="entry name" value="DUF594"/>
    <property type="match status" value="1"/>
</dbReference>
<gene>
    <name evidence="3" type="ORF">BT93_L2884</name>
</gene>
<evidence type="ECO:0000259" key="2">
    <source>
        <dbReference type="Pfam" id="PF13968"/>
    </source>
</evidence>
<evidence type="ECO:0000256" key="1">
    <source>
        <dbReference type="SAM" id="Phobius"/>
    </source>
</evidence>
<dbReference type="OrthoDB" id="624036at2759"/>
<feature type="transmembrane region" description="Helical" evidence="1">
    <location>
        <begin position="388"/>
        <end position="411"/>
    </location>
</feature>
<dbReference type="InterPro" id="IPR025315">
    <property type="entry name" value="DUF4220"/>
</dbReference>
<dbReference type="Pfam" id="PF13968">
    <property type="entry name" value="DUF4220"/>
    <property type="match status" value="1"/>
</dbReference>
<feature type="transmembrane region" description="Helical" evidence="1">
    <location>
        <begin position="60"/>
        <end position="79"/>
    </location>
</feature>